<dbReference type="AlphaFoldDB" id="A0A6A7KBC7"/>
<comment type="caution">
    <text evidence="1">The sequence shown here is derived from an EMBL/GenBank/DDBJ whole genome shotgun (WGS) entry which is preliminary data.</text>
</comment>
<dbReference type="InterPro" id="IPR012675">
    <property type="entry name" value="Beta-grasp_dom_sf"/>
</dbReference>
<dbReference type="Gene3D" id="3.10.20.30">
    <property type="match status" value="1"/>
</dbReference>
<dbReference type="InterPro" id="IPR003749">
    <property type="entry name" value="ThiS/MoaD-like"/>
</dbReference>
<accession>A0A6A7KBC7</accession>
<evidence type="ECO:0000313" key="1">
    <source>
        <dbReference type="EMBL" id="MPW26672.1"/>
    </source>
</evidence>
<sequence>MNITVKFFATFRRGREKIVNIEVERGSTVKEVLDIVKIEVDEIAILLVNGRDGTIAQLLNDGDTLSLFPPVGGG</sequence>
<gene>
    <name evidence="1" type="ORF">GC105_12820</name>
</gene>
<reference evidence="1 2" key="1">
    <citation type="submission" date="2019-10" db="EMBL/GenBank/DDBJ databases">
        <title>Alkalibaculum tamaniensis sp.nov., a new alkaliphilic acetogen, isolated on methoxylated aromatics from a mud volcano.</title>
        <authorList>
            <person name="Khomyakova M.A."/>
            <person name="Merkel A.Y."/>
            <person name="Bonch-Osmolovskaya E.A."/>
            <person name="Slobodkin A.I."/>
        </authorList>
    </citation>
    <scope>NUCLEOTIDE SEQUENCE [LARGE SCALE GENOMIC DNA]</scope>
    <source>
        <strain evidence="1 2">M08DMB</strain>
    </source>
</reference>
<proteinExistence type="predicted"/>
<dbReference type="InterPro" id="IPR016155">
    <property type="entry name" value="Mopterin_synth/thiamin_S_b"/>
</dbReference>
<organism evidence="1 2">
    <name type="scientific">Alkalibaculum sporogenes</name>
    <dbReference type="NCBI Taxonomy" id="2655001"/>
    <lineage>
        <taxon>Bacteria</taxon>
        <taxon>Bacillati</taxon>
        <taxon>Bacillota</taxon>
        <taxon>Clostridia</taxon>
        <taxon>Eubacteriales</taxon>
        <taxon>Eubacteriaceae</taxon>
        <taxon>Alkalibaculum</taxon>
    </lineage>
</organism>
<dbReference type="CDD" id="cd17040">
    <property type="entry name" value="Ubl_MoaD_like"/>
    <property type="match status" value="1"/>
</dbReference>
<dbReference type="Pfam" id="PF02597">
    <property type="entry name" value="ThiS"/>
    <property type="match status" value="1"/>
</dbReference>
<evidence type="ECO:0000313" key="2">
    <source>
        <dbReference type="Proteomes" id="UP000440004"/>
    </source>
</evidence>
<dbReference type="EMBL" id="WHNX01000023">
    <property type="protein sequence ID" value="MPW26672.1"/>
    <property type="molecule type" value="Genomic_DNA"/>
</dbReference>
<protein>
    <submittedName>
        <fullName evidence="1">MoaD/ThiS family protein</fullName>
    </submittedName>
</protein>
<dbReference type="Proteomes" id="UP000440004">
    <property type="component" value="Unassembled WGS sequence"/>
</dbReference>
<name>A0A6A7KBC7_9FIRM</name>
<dbReference type="SUPFAM" id="SSF54285">
    <property type="entry name" value="MoaD/ThiS"/>
    <property type="match status" value="1"/>
</dbReference>
<keyword evidence="2" id="KW-1185">Reference proteome</keyword>
<dbReference type="RefSeq" id="WP_152805410.1">
    <property type="nucleotide sequence ID" value="NZ_WHNX01000023.1"/>
</dbReference>